<name>A0ABP7TR13_9ACTN</name>
<evidence type="ECO:0000313" key="2">
    <source>
        <dbReference type="EMBL" id="GAA4029965.1"/>
    </source>
</evidence>
<dbReference type="SUPFAM" id="SSF51556">
    <property type="entry name" value="Metallo-dependent hydrolases"/>
    <property type="match status" value="1"/>
</dbReference>
<proteinExistence type="predicted"/>
<accession>A0ABP7TR13</accession>
<dbReference type="Proteomes" id="UP001500456">
    <property type="component" value="Unassembled WGS sequence"/>
</dbReference>
<dbReference type="RefSeq" id="WP_345571503.1">
    <property type="nucleotide sequence ID" value="NZ_BAAAZX010000048.1"/>
</dbReference>
<evidence type="ECO:0000313" key="3">
    <source>
        <dbReference type="Proteomes" id="UP001500456"/>
    </source>
</evidence>
<keyword evidence="3" id="KW-1185">Reference proteome</keyword>
<feature type="domain" description="Adenosine deaminase" evidence="1">
    <location>
        <begin position="26"/>
        <end position="80"/>
    </location>
</feature>
<gene>
    <name evidence="2" type="ORF">GCM10022232_89850</name>
</gene>
<reference evidence="3" key="1">
    <citation type="journal article" date="2019" name="Int. J. Syst. Evol. Microbiol.">
        <title>The Global Catalogue of Microorganisms (GCM) 10K type strain sequencing project: providing services to taxonomists for standard genome sequencing and annotation.</title>
        <authorList>
            <consortium name="The Broad Institute Genomics Platform"/>
            <consortium name="The Broad Institute Genome Sequencing Center for Infectious Disease"/>
            <person name="Wu L."/>
            <person name="Ma J."/>
        </authorList>
    </citation>
    <scope>NUCLEOTIDE SEQUENCE [LARGE SCALE GENOMIC DNA]</scope>
    <source>
        <strain evidence="3">JCM 16924</strain>
    </source>
</reference>
<organism evidence="2 3">
    <name type="scientific">Streptomyces plumbiresistens</name>
    <dbReference type="NCBI Taxonomy" id="511811"/>
    <lineage>
        <taxon>Bacteria</taxon>
        <taxon>Bacillati</taxon>
        <taxon>Actinomycetota</taxon>
        <taxon>Actinomycetes</taxon>
        <taxon>Kitasatosporales</taxon>
        <taxon>Streptomycetaceae</taxon>
        <taxon>Streptomyces</taxon>
    </lineage>
</organism>
<comment type="caution">
    <text evidence="2">The sequence shown here is derived from an EMBL/GenBank/DDBJ whole genome shotgun (WGS) entry which is preliminary data.</text>
</comment>
<evidence type="ECO:0000259" key="1">
    <source>
        <dbReference type="Pfam" id="PF00962"/>
    </source>
</evidence>
<protein>
    <recommendedName>
        <fullName evidence="1">Adenosine deaminase domain-containing protein</fullName>
    </recommendedName>
</protein>
<dbReference type="InterPro" id="IPR032466">
    <property type="entry name" value="Metal_Hydrolase"/>
</dbReference>
<sequence>MPDEPSWITGRCSTRTWLGKGRRTAALLGIGFGVVVFARRNADPSEAVETARLAARRADKGVVAFGLAGDEARYSPEPFAGGFAITVTPG</sequence>
<dbReference type="Gene3D" id="3.20.20.140">
    <property type="entry name" value="Metal-dependent hydrolases"/>
    <property type="match status" value="1"/>
</dbReference>
<dbReference type="InterPro" id="IPR001365">
    <property type="entry name" value="A_deaminase_dom"/>
</dbReference>
<dbReference type="Pfam" id="PF00962">
    <property type="entry name" value="A_deaminase"/>
    <property type="match status" value="1"/>
</dbReference>
<dbReference type="EMBL" id="BAAAZX010000048">
    <property type="protein sequence ID" value="GAA4029965.1"/>
    <property type="molecule type" value="Genomic_DNA"/>
</dbReference>